<evidence type="ECO:0000256" key="2">
    <source>
        <dbReference type="SAM" id="MobiDB-lite"/>
    </source>
</evidence>
<keyword evidence="6" id="KW-1185">Reference proteome</keyword>
<feature type="transmembrane region" description="Helical" evidence="3">
    <location>
        <begin position="7"/>
        <end position="25"/>
    </location>
</feature>
<comment type="caution">
    <text evidence="5">The sequence shown here is derived from an EMBL/GenBank/DDBJ whole genome shotgun (WGS) entry which is preliminary data.</text>
</comment>
<dbReference type="CDD" id="cd07185">
    <property type="entry name" value="OmpA_C-like"/>
    <property type="match status" value="1"/>
</dbReference>
<dbReference type="InterPro" id="IPR050330">
    <property type="entry name" value="Bact_OuterMem_StrucFunc"/>
</dbReference>
<dbReference type="EMBL" id="JAVRHU010000001">
    <property type="protein sequence ID" value="MDT0620302.1"/>
    <property type="molecule type" value="Genomic_DNA"/>
</dbReference>
<dbReference type="InterPro" id="IPR006665">
    <property type="entry name" value="OmpA-like"/>
</dbReference>
<feature type="compositionally biased region" description="Polar residues" evidence="2">
    <location>
        <begin position="271"/>
        <end position="288"/>
    </location>
</feature>
<dbReference type="RefSeq" id="WP_311386745.1">
    <property type="nucleotide sequence ID" value="NZ_JAVRHU010000001.1"/>
</dbReference>
<feature type="domain" description="OmpA-like" evidence="4">
    <location>
        <begin position="187"/>
        <end position="303"/>
    </location>
</feature>
<evidence type="ECO:0000256" key="1">
    <source>
        <dbReference type="PROSITE-ProRule" id="PRU00473"/>
    </source>
</evidence>
<sequence>MTKNLPYLLGMIITILIGTFFYFTYCSDCRLATTETEQVQEEIIPVKEPEPTSFPFSVKDGEYAFDVNDNFNFDLSSSSVLMPLSENVSNGVESLKSYLLENSNKVINITGLYRSDEDNPSAFPNLGLARANAVKNYLVANGIPSVQTSTFGKLMDELLPLDNTLLGPITYEIEEGNENAGEALEALHDEIIANPLVLYFQTGQAAINLTTEQRQKVANISSYLDKVEGASCKVVGHTDNTGNRITNIGLGQERADFAKAYLVSNGISADKINTSSQGPDSPIATNATEEGRSKNRRTVVTLN</sequence>
<protein>
    <submittedName>
        <fullName evidence="5">OmpA family protein</fullName>
    </submittedName>
</protein>
<dbReference type="Pfam" id="PF00691">
    <property type="entry name" value="OmpA"/>
    <property type="match status" value="1"/>
</dbReference>
<keyword evidence="3" id="KW-0812">Transmembrane</keyword>
<proteinExistence type="predicted"/>
<dbReference type="PANTHER" id="PTHR30329:SF21">
    <property type="entry name" value="LIPOPROTEIN YIAD-RELATED"/>
    <property type="match status" value="1"/>
</dbReference>
<feature type="region of interest" description="Disordered" evidence="2">
    <location>
        <begin position="271"/>
        <end position="303"/>
    </location>
</feature>
<name>A0ABU3BCV2_9FLAO</name>
<organism evidence="5 6">
    <name type="scientific">Croceitalea vernalis</name>
    <dbReference type="NCBI Taxonomy" id="3075599"/>
    <lineage>
        <taxon>Bacteria</taxon>
        <taxon>Pseudomonadati</taxon>
        <taxon>Bacteroidota</taxon>
        <taxon>Flavobacteriia</taxon>
        <taxon>Flavobacteriales</taxon>
        <taxon>Flavobacteriaceae</taxon>
        <taxon>Croceitalea</taxon>
    </lineage>
</organism>
<keyword evidence="3" id="KW-1133">Transmembrane helix</keyword>
<keyword evidence="1 3" id="KW-0472">Membrane</keyword>
<accession>A0ABU3BCV2</accession>
<reference evidence="5 6" key="1">
    <citation type="submission" date="2023-09" db="EMBL/GenBank/DDBJ databases">
        <authorList>
            <person name="Rey-Velasco X."/>
        </authorList>
    </citation>
    <scope>NUCLEOTIDE SEQUENCE [LARGE SCALE GENOMIC DNA]</scope>
    <source>
        <strain evidence="5 6">P007</strain>
    </source>
</reference>
<dbReference type="SUPFAM" id="SSF103088">
    <property type="entry name" value="OmpA-like"/>
    <property type="match status" value="2"/>
</dbReference>
<dbReference type="Proteomes" id="UP001250662">
    <property type="component" value="Unassembled WGS sequence"/>
</dbReference>
<evidence type="ECO:0000259" key="4">
    <source>
        <dbReference type="PROSITE" id="PS51123"/>
    </source>
</evidence>
<evidence type="ECO:0000256" key="3">
    <source>
        <dbReference type="SAM" id="Phobius"/>
    </source>
</evidence>
<gene>
    <name evidence="5" type="ORF">RM520_01620</name>
</gene>
<dbReference type="InterPro" id="IPR036737">
    <property type="entry name" value="OmpA-like_sf"/>
</dbReference>
<evidence type="ECO:0000313" key="5">
    <source>
        <dbReference type="EMBL" id="MDT0620302.1"/>
    </source>
</evidence>
<dbReference type="Gene3D" id="3.30.1330.60">
    <property type="entry name" value="OmpA-like domain"/>
    <property type="match status" value="2"/>
</dbReference>
<evidence type="ECO:0000313" key="6">
    <source>
        <dbReference type="Proteomes" id="UP001250662"/>
    </source>
</evidence>
<dbReference type="PANTHER" id="PTHR30329">
    <property type="entry name" value="STATOR ELEMENT OF FLAGELLAR MOTOR COMPLEX"/>
    <property type="match status" value="1"/>
</dbReference>
<dbReference type="PROSITE" id="PS51123">
    <property type="entry name" value="OMPA_2"/>
    <property type="match status" value="1"/>
</dbReference>